<dbReference type="Proteomes" id="UP000094043">
    <property type="component" value="Chromosome 1"/>
</dbReference>
<dbReference type="VEuPathDB" id="FungiDB:L203_02513"/>
<evidence type="ECO:0000313" key="1">
    <source>
        <dbReference type="EMBL" id="WVN85872.1"/>
    </source>
</evidence>
<accession>A0A1E3IN25</accession>
<proteinExistence type="predicted"/>
<organism evidence="1 2">
    <name type="scientific">Cryptococcus depauperatus CBS 7841</name>
    <dbReference type="NCBI Taxonomy" id="1295531"/>
    <lineage>
        <taxon>Eukaryota</taxon>
        <taxon>Fungi</taxon>
        <taxon>Dikarya</taxon>
        <taxon>Basidiomycota</taxon>
        <taxon>Agaricomycotina</taxon>
        <taxon>Tremellomycetes</taxon>
        <taxon>Tremellales</taxon>
        <taxon>Cryptococcaceae</taxon>
        <taxon>Cryptococcus</taxon>
    </lineage>
</organism>
<reference evidence="1" key="2">
    <citation type="journal article" date="2022" name="Elife">
        <title>Obligate sexual reproduction of a homothallic fungus closely related to the Cryptococcus pathogenic species complex.</title>
        <authorList>
            <person name="Passer A.R."/>
            <person name="Clancey S.A."/>
            <person name="Shea T."/>
            <person name="David-Palma M."/>
            <person name="Averette A.F."/>
            <person name="Boekhout T."/>
            <person name="Porcel B.M."/>
            <person name="Nowrousian M."/>
            <person name="Cuomo C.A."/>
            <person name="Sun S."/>
            <person name="Heitman J."/>
            <person name="Coelho M.A."/>
        </authorList>
    </citation>
    <scope>NUCLEOTIDE SEQUENCE</scope>
    <source>
        <strain evidence="1">CBS 7841</strain>
    </source>
</reference>
<evidence type="ECO:0000313" key="2">
    <source>
        <dbReference type="Proteomes" id="UP000094043"/>
    </source>
</evidence>
<reference evidence="1" key="1">
    <citation type="submission" date="2016-06" db="EMBL/GenBank/DDBJ databases">
        <authorList>
            <person name="Cuomo C."/>
            <person name="Litvintseva A."/>
            <person name="Heitman J."/>
            <person name="Chen Y."/>
            <person name="Sun S."/>
            <person name="Springer D."/>
            <person name="Dromer F."/>
            <person name="Young S."/>
            <person name="Zeng Q."/>
            <person name="Chapman S."/>
            <person name="Gujja S."/>
            <person name="Saif S."/>
            <person name="Birren B."/>
        </authorList>
    </citation>
    <scope>NUCLEOTIDE SEQUENCE</scope>
    <source>
        <strain evidence="1">CBS 7841</strain>
    </source>
</reference>
<protein>
    <submittedName>
        <fullName evidence="1">Uncharacterized protein</fullName>
    </submittedName>
</protein>
<dbReference type="GeneID" id="91085238"/>
<dbReference type="AlphaFoldDB" id="A0A1E3IN25"/>
<dbReference type="EMBL" id="CP143784">
    <property type="protein sequence ID" value="WVN85872.1"/>
    <property type="molecule type" value="Genomic_DNA"/>
</dbReference>
<sequence>MTQSRSLPNKLQPLLPLCTSSVLNVPRPPALAFFRQPGHVIPTKWSLYRPLIAHLKVNPGQSYPHISREIRSLWKKNKGLTSVPQVQGFLTRQYDLLRALQADSRDELQELEQRLTRKHECSDSRKRAQESKEALQSASKPPRLTGAFHRPTLFNPPLPRLKPQPIGLSMMIHNRLRARERRMEKRKLYASLRVDMLLEVSFWKQVEVSRRSKWAPNKNSKSPGGWDVILKEELKTMDARFARENMRAEMVFEKPMLQRIKRAKMRKLQWWKMKKKAAKQR</sequence>
<dbReference type="KEGG" id="cdep:91085238"/>
<dbReference type="OrthoDB" id="2571149at2759"/>
<gene>
    <name evidence="1" type="ORF">L203_101024</name>
</gene>
<name>A0A1E3IN25_9TREE</name>
<keyword evidence="2" id="KW-1185">Reference proteome</keyword>
<reference evidence="1" key="3">
    <citation type="submission" date="2024-01" db="EMBL/GenBank/DDBJ databases">
        <authorList>
            <person name="Coelho M.A."/>
            <person name="David-Palma M."/>
            <person name="Shea T."/>
            <person name="Sun S."/>
            <person name="Cuomo C.A."/>
            <person name="Heitman J."/>
        </authorList>
    </citation>
    <scope>NUCLEOTIDE SEQUENCE</scope>
    <source>
        <strain evidence="1">CBS 7841</strain>
    </source>
</reference>
<dbReference type="RefSeq" id="XP_066066572.1">
    <property type="nucleotide sequence ID" value="XM_066210475.1"/>
</dbReference>